<dbReference type="EMBL" id="JAIWYP010000015">
    <property type="protein sequence ID" value="KAH3704029.1"/>
    <property type="molecule type" value="Genomic_DNA"/>
</dbReference>
<evidence type="ECO:0000313" key="9">
    <source>
        <dbReference type="Proteomes" id="UP000828390"/>
    </source>
</evidence>
<dbReference type="PANTHER" id="PTHR10656:SF42">
    <property type="entry name" value="CYCLIC GMP-AMP SYNTHASE-LIKE PROTEIN-RELATED"/>
    <property type="match status" value="1"/>
</dbReference>
<feature type="domain" description="Mab-21-like HhH/H2TH-like" evidence="7">
    <location>
        <begin position="290"/>
        <end position="370"/>
    </location>
</feature>
<evidence type="ECO:0000256" key="5">
    <source>
        <dbReference type="ARBA" id="ARBA00022723"/>
    </source>
</evidence>
<comment type="cofactor">
    <cofactor evidence="1">
        <name>Mg(2+)</name>
        <dbReference type="ChEBI" id="CHEBI:18420"/>
    </cofactor>
</comment>
<gene>
    <name evidence="8" type="ORF">DPMN_079084</name>
</gene>
<reference evidence="8" key="1">
    <citation type="journal article" date="2019" name="bioRxiv">
        <title>The Genome of the Zebra Mussel, Dreissena polymorpha: A Resource for Invasive Species Research.</title>
        <authorList>
            <person name="McCartney M.A."/>
            <person name="Auch B."/>
            <person name="Kono T."/>
            <person name="Mallez S."/>
            <person name="Zhang Y."/>
            <person name="Obille A."/>
            <person name="Becker A."/>
            <person name="Abrahante J.E."/>
            <person name="Garbe J."/>
            <person name="Badalamenti J.P."/>
            <person name="Herman A."/>
            <person name="Mangelson H."/>
            <person name="Liachko I."/>
            <person name="Sullivan S."/>
            <person name="Sone E.D."/>
            <person name="Koren S."/>
            <person name="Silverstein K.A.T."/>
            <person name="Beckman K.B."/>
            <person name="Gohl D.M."/>
        </authorList>
    </citation>
    <scope>NUCLEOTIDE SEQUENCE</scope>
    <source>
        <strain evidence="8">Duluth1</strain>
        <tissue evidence="8">Whole animal</tissue>
    </source>
</reference>
<evidence type="ECO:0000256" key="1">
    <source>
        <dbReference type="ARBA" id="ARBA00001946"/>
    </source>
</evidence>
<dbReference type="AlphaFoldDB" id="A0A9D4BPQ7"/>
<comment type="caution">
    <text evidence="8">The sequence shown here is derived from an EMBL/GenBank/DDBJ whole genome shotgun (WGS) entry which is preliminary data.</text>
</comment>
<dbReference type="InterPro" id="IPR024810">
    <property type="entry name" value="MAB21L/cGLR"/>
</dbReference>
<dbReference type="Pfam" id="PF20266">
    <property type="entry name" value="Mab-21_C"/>
    <property type="match status" value="1"/>
</dbReference>
<dbReference type="SMART" id="SM01265">
    <property type="entry name" value="Mab-21"/>
    <property type="match status" value="1"/>
</dbReference>
<reference evidence="8" key="2">
    <citation type="submission" date="2020-11" db="EMBL/GenBank/DDBJ databases">
        <authorList>
            <person name="McCartney M.A."/>
            <person name="Auch B."/>
            <person name="Kono T."/>
            <person name="Mallez S."/>
            <person name="Becker A."/>
            <person name="Gohl D.M."/>
            <person name="Silverstein K.A.T."/>
            <person name="Koren S."/>
            <person name="Bechman K.B."/>
            <person name="Herman A."/>
            <person name="Abrahante J.E."/>
            <person name="Garbe J."/>
        </authorList>
    </citation>
    <scope>NUCLEOTIDE SEQUENCE</scope>
    <source>
        <strain evidence="8">Duluth1</strain>
        <tissue evidence="8">Whole animal</tissue>
    </source>
</reference>
<keyword evidence="5" id="KW-0479">Metal-binding</keyword>
<keyword evidence="4" id="KW-0548">Nucleotidyltransferase</keyword>
<keyword evidence="3" id="KW-0808">Transferase</keyword>
<dbReference type="PANTHER" id="PTHR10656">
    <property type="entry name" value="CELL FATE DETERMINING PROTEIN MAB21-RELATED"/>
    <property type="match status" value="1"/>
</dbReference>
<sequence length="742" mass="85881">MMNKENKPIVTSTALAKALNDIGVNNETIQFRRKTWLYIEALHTISCKAKGGCSEIYNFGSQTEGTTTEGMHSDFDVLQCDTSWPVITDFADWQSGRRWHSFVVMDMSTPPQCCCLQTVSPHYPEFLLTEDPLRGHYKGAQGRQFLKSTMFHMHFKGMCNESGVDFVPHGPALTIDKLKQSRGPSLAISEETDFVRAFHCAKLPEDCQYLFRRPKPGHWPRQDLLTQLKDSGVFVVPTAPVENTTHWDPLKHLATLTVRTHDNSHELYWRLSTNLIERHLMFDLTMTQIKVYVIMKMIRKEFCKPLVGDRLSTFHLKTALLYCVEASPLWIWEDVNLIQCLQICLQTVRRWLKARYCPHYTTANVNLFAGKLQFNEFPILIELFTDMIRNDVFCLHNVKMDDLGYRISQHSTDSTHELPCEKLDIVVAEKTFKYLIDFSCVYLHLLGIFRSVDTSQVMSDHIKFIQILEKIQTTSSEKNRSIVSIVLPFHYSIQAAMKASLCIGQNQSLPQEIFTLCDKSLTSDVTSSRLKLASLYFVLRRYEETDAILTQVDALISNKVIPLSPFWGFKYKFDSELLGRQKEFIDILQNSIALSTIFSRHEMNCVPEQLVAEFYRTVTVEDENCRNLVVGRSFWMDLAVVDSKTYMYYLQYLTFRFTGLISDKDIVFQNFQDHVFSDKDMYVPNTFAHVETSLNLLGHCWELEGILSLAWRCYRLSLSVQPRNNAAYWHIFKMIGRLIFGL</sequence>
<dbReference type="Gene3D" id="1.10.1410.40">
    <property type="match status" value="1"/>
</dbReference>
<evidence type="ECO:0000259" key="7">
    <source>
        <dbReference type="Pfam" id="PF20266"/>
    </source>
</evidence>
<dbReference type="GO" id="GO:0046872">
    <property type="term" value="F:metal ion binding"/>
    <property type="evidence" value="ECO:0007669"/>
    <property type="project" value="UniProtKB-KW"/>
</dbReference>
<evidence type="ECO:0000313" key="8">
    <source>
        <dbReference type="EMBL" id="KAH3704029.1"/>
    </source>
</evidence>
<keyword evidence="9" id="KW-1185">Reference proteome</keyword>
<evidence type="ECO:0000256" key="2">
    <source>
        <dbReference type="ARBA" id="ARBA00008307"/>
    </source>
</evidence>
<evidence type="ECO:0000256" key="6">
    <source>
        <dbReference type="ARBA" id="ARBA00022842"/>
    </source>
</evidence>
<evidence type="ECO:0000256" key="4">
    <source>
        <dbReference type="ARBA" id="ARBA00022695"/>
    </source>
</evidence>
<organism evidence="8 9">
    <name type="scientific">Dreissena polymorpha</name>
    <name type="common">Zebra mussel</name>
    <name type="synonym">Mytilus polymorpha</name>
    <dbReference type="NCBI Taxonomy" id="45954"/>
    <lineage>
        <taxon>Eukaryota</taxon>
        <taxon>Metazoa</taxon>
        <taxon>Spiralia</taxon>
        <taxon>Lophotrochozoa</taxon>
        <taxon>Mollusca</taxon>
        <taxon>Bivalvia</taxon>
        <taxon>Autobranchia</taxon>
        <taxon>Heteroconchia</taxon>
        <taxon>Euheterodonta</taxon>
        <taxon>Imparidentia</taxon>
        <taxon>Neoheterodontei</taxon>
        <taxon>Myida</taxon>
        <taxon>Dreissenoidea</taxon>
        <taxon>Dreissenidae</taxon>
        <taxon>Dreissena</taxon>
    </lineage>
</organism>
<proteinExistence type="inferred from homology"/>
<keyword evidence="6" id="KW-0460">Magnesium</keyword>
<comment type="similarity">
    <text evidence="2">Belongs to the mab-21 family.</text>
</comment>
<accession>A0A9D4BPQ7</accession>
<dbReference type="InterPro" id="IPR046906">
    <property type="entry name" value="Mab-21_HhH/H2TH-like"/>
</dbReference>
<dbReference type="GO" id="GO:0016779">
    <property type="term" value="F:nucleotidyltransferase activity"/>
    <property type="evidence" value="ECO:0007669"/>
    <property type="project" value="UniProtKB-KW"/>
</dbReference>
<protein>
    <recommendedName>
        <fullName evidence="7">Mab-21-like HhH/H2TH-like domain-containing protein</fullName>
    </recommendedName>
</protein>
<name>A0A9D4BPQ7_DREPO</name>
<dbReference type="Proteomes" id="UP000828390">
    <property type="component" value="Unassembled WGS sequence"/>
</dbReference>
<evidence type="ECO:0000256" key="3">
    <source>
        <dbReference type="ARBA" id="ARBA00022679"/>
    </source>
</evidence>